<dbReference type="PANTHER" id="PTHR46637">
    <property type="entry name" value="TIS1421-TRANSPOSASE PROTEIN A"/>
    <property type="match status" value="1"/>
</dbReference>
<evidence type="ECO:0000313" key="4">
    <source>
        <dbReference type="Proteomes" id="UP000635726"/>
    </source>
</evidence>
<dbReference type="InterPro" id="IPR052909">
    <property type="entry name" value="Transposase_6_like"/>
</dbReference>
<reference evidence="3" key="1">
    <citation type="journal article" date="2014" name="Int. J. Syst. Evol. Microbiol.">
        <title>Complete genome sequence of Corynebacterium casei LMG S-19264T (=DSM 44701T), isolated from a smear-ripened cheese.</title>
        <authorList>
            <consortium name="US DOE Joint Genome Institute (JGI-PGF)"/>
            <person name="Walter F."/>
            <person name="Albersmeier A."/>
            <person name="Kalinowski J."/>
            <person name="Ruckert C."/>
        </authorList>
    </citation>
    <scope>NUCLEOTIDE SEQUENCE</scope>
    <source>
        <strain evidence="3">JCM 14371</strain>
    </source>
</reference>
<dbReference type="NCBIfam" id="NF033580">
    <property type="entry name" value="transpos_IS5_3"/>
    <property type="match status" value="1"/>
</dbReference>
<dbReference type="AlphaFoldDB" id="A0A917URA3"/>
<evidence type="ECO:0000259" key="2">
    <source>
        <dbReference type="Pfam" id="PF13340"/>
    </source>
</evidence>
<gene>
    <name evidence="3" type="ORF">GCM10008939_23690</name>
</gene>
<dbReference type="Proteomes" id="UP000635726">
    <property type="component" value="Unassembled WGS sequence"/>
</dbReference>
<feature type="region of interest" description="Disordered" evidence="1">
    <location>
        <begin position="102"/>
        <end position="143"/>
    </location>
</feature>
<dbReference type="Pfam" id="PF13340">
    <property type="entry name" value="DUF4096"/>
    <property type="match status" value="1"/>
</dbReference>
<accession>A0A917URA3</accession>
<comment type="caution">
    <text evidence="3">The sequence shown here is derived from an EMBL/GenBank/DDBJ whole genome shotgun (WGS) entry which is preliminary data.</text>
</comment>
<evidence type="ECO:0000256" key="1">
    <source>
        <dbReference type="SAM" id="MobiDB-lite"/>
    </source>
</evidence>
<name>A0A917URA3_9DEIO</name>
<proteinExistence type="predicted"/>
<reference evidence="3" key="2">
    <citation type="submission" date="2020-09" db="EMBL/GenBank/DDBJ databases">
        <authorList>
            <person name="Sun Q."/>
            <person name="Ohkuma M."/>
        </authorList>
    </citation>
    <scope>NUCLEOTIDE SEQUENCE</scope>
    <source>
        <strain evidence="3">JCM 14371</strain>
    </source>
</reference>
<organism evidence="3 4">
    <name type="scientific">Deinococcus aquiradiocola</name>
    <dbReference type="NCBI Taxonomy" id="393059"/>
    <lineage>
        <taxon>Bacteria</taxon>
        <taxon>Thermotogati</taxon>
        <taxon>Deinococcota</taxon>
        <taxon>Deinococci</taxon>
        <taxon>Deinococcales</taxon>
        <taxon>Deinococcaceae</taxon>
        <taxon>Deinococcus</taxon>
    </lineage>
</organism>
<sequence length="143" mass="16004">MHRTDLTPQQWVALQPLLPRNPKRGQAYASHRKVLNGILWRIKTGAPWRDVPRRYGPWQTCYDRFVRWSRDGTWLRLLQTIQATADQQGEIDWDKASVDSTHIRAQRSASGARKTLPAGEKRGAVSMNGSGSAGAVGPARSTS</sequence>
<dbReference type="InterPro" id="IPR025161">
    <property type="entry name" value="IS402-like_dom"/>
</dbReference>
<evidence type="ECO:0000313" key="3">
    <source>
        <dbReference type="EMBL" id="GGJ79096.1"/>
    </source>
</evidence>
<dbReference type="PANTHER" id="PTHR46637:SF1">
    <property type="entry name" value="BLL5188 PROTEIN"/>
    <property type="match status" value="1"/>
</dbReference>
<feature type="domain" description="Insertion element IS402-like" evidence="2">
    <location>
        <begin position="6"/>
        <end position="77"/>
    </location>
</feature>
<dbReference type="EMBL" id="BMOE01000007">
    <property type="protein sequence ID" value="GGJ79096.1"/>
    <property type="molecule type" value="Genomic_DNA"/>
</dbReference>
<keyword evidence="4" id="KW-1185">Reference proteome</keyword>
<protein>
    <submittedName>
        <fullName evidence="3">Transposase</fullName>
    </submittedName>
</protein>